<evidence type="ECO:0000313" key="2">
    <source>
        <dbReference type="Proteomes" id="UP001187192"/>
    </source>
</evidence>
<comment type="caution">
    <text evidence="1">The sequence shown here is derived from an EMBL/GenBank/DDBJ whole genome shotgun (WGS) entry which is preliminary data.</text>
</comment>
<evidence type="ECO:0000313" key="1">
    <source>
        <dbReference type="EMBL" id="GMN54009.1"/>
    </source>
</evidence>
<reference evidence="1" key="1">
    <citation type="submission" date="2023-07" db="EMBL/GenBank/DDBJ databases">
        <title>draft genome sequence of fig (Ficus carica).</title>
        <authorList>
            <person name="Takahashi T."/>
            <person name="Nishimura K."/>
        </authorList>
    </citation>
    <scope>NUCLEOTIDE SEQUENCE</scope>
</reference>
<accession>A0AA88DK46</accession>
<proteinExistence type="predicted"/>
<dbReference type="Proteomes" id="UP001187192">
    <property type="component" value="Unassembled WGS sequence"/>
</dbReference>
<dbReference type="EMBL" id="BTGU01000049">
    <property type="protein sequence ID" value="GMN54009.1"/>
    <property type="molecule type" value="Genomic_DNA"/>
</dbReference>
<organism evidence="1 2">
    <name type="scientific">Ficus carica</name>
    <name type="common">Common fig</name>
    <dbReference type="NCBI Taxonomy" id="3494"/>
    <lineage>
        <taxon>Eukaryota</taxon>
        <taxon>Viridiplantae</taxon>
        <taxon>Streptophyta</taxon>
        <taxon>Embryophyta</taxon>
        <taxon>Tracheophyta</taxon>
        <taxon>Spermatophyta</taxon>
        <taxon>Magnoliopsida</taxon>
        <taxon>eudicotyledons</taxon>
        <taxon>Gunneridae</taxon>
        <taxon>Pentapetalae</taxon>
        <taxon>rosids</taxon>
        <taxon>fabids</taxon>
        <taxon>Rosales</taxon>
        <taxon>Moraceae</taxon>
        <taxon>Ficeae</taxon>
        <taxon>Ficus</taxon>
    </lineage>
</organism>
<keyword evidence="2" id="KW-1185">Reference proteome</keyword>
<sequence>MTKYSLFKKMAGNLGRRISATIVTGPIEWSSRKSNDQYPGLASVDVAVTIASNLCRRLLLLVVVNQNCDFTKAETEIGLRFREALAIFFDYFEIRSSKIAEALTRDINRRP</sequence>
<protein>
    <submittedName>
        <fullName evidence="1">Uncharacterized protein</fullName>
    </submittedName>
</protein>
<dbReference type="AlphaFoldDB" id="A0AA88DK46"/>
<name>A0AA88DK46_FICCA</name>
<gene>
    <name evidence="1" type="ORF">TIFTF001_023148</name>
</gene>